<dbReference type="Proteomes" id="UP000199701">
    <property type="component" value="Unassembled WGS sequence"/>
</dbReference>
<dbReference type="PANTHER" id="PTHR33383:SF1">
    <property type="entry name" value="MEMBRANE PROTEIN INSERTION EFFICIENCY FACTOR-RELATED"/>
    <property type="match status" value="1"/>
</dbReference>
<dbReference type="PANTHER" id="PTHR33383">
    <property type="entry name" value="MEMBRANE PROTEIN INSERTION EFFICIENCY FACTOR-RELATED"/>
    <property type="match status" value="1"/>
</dbReference>
<dbReference type="HAMAP" id="MF_00386">
    <property type="entry name" value="UPF0161_YidD"/>
    <property type="match status" value="1"/>
</dbReference>
<evidence type="ECO:0000313" key="3">
    <source>
        <dbReference type="EMBL" id="SEW29979.1"/>
    </source>
</evidence>
<dbReference type="InterPro" id="IPR002696">
    <property type="entry name" value="Membr_insert_effic_factor_YidD"/>
</dbReference>
<gene>
    <name evidence="3" type="ORF">SAMN05421659_10912</name>
</gene>
<protein>
    <recommendedName>
        <fullName evidence="2">Putative membrane protein insertion efficiency factor</fullName>
    </recommendedName>
</protein>
<keyword evidence="4" id="KW-1185">Reference proteome</keyword>
<comment type="function">
    <text evidence="2">Could be involved in insertion of integral membrane proteins into the membrane.</text>
</comment>
<keyword evidence="2" id="KW-1003">Cell membrane</keyword>
<proteinExistence type="inferred from homology"/>
<dbReference type="OrthoDB" id="9801753at2"/>
<dbReference type="STRING" id="99656.SAMN05421659_10912"/>
<dbReference type="Pfam" id="PF01809">
    <property type="entry name" value="YidD"/>
    <property type="match status" value="1"/>
</dbReference>
<name>A0A1I0QR05_9FIRM</name>
<evidence type="ECO:0000313" key="4">
    <source>
        <dbReference type="Proteomes" id="UP000199701"/>
    </source>
</evidence>
<evidence type="ECO:0000256" key="2">
    <source>
        <dbReference type="HAMAP-Rule" id="MF_00386"/>
    </source>
</evidence>
<keyword evidence="1 2" id="KW-0472">Membrane</keyword>
<comment type="subcellular location">
    <subcellularLocation>
        <location evidence="2">Cell membrane</location>
        <topology evidence="2">Peripheral membrane protein</topology>
        <orientation evidence="2">Cytoplasmic side</orientation>
    </subcellularLocation>
</comment>
<accession>A0A1I0QR05</accession>
<reference evidence="3 4" key="1">
    <citation type="submission" date="2016-10" db="EMBL/GenBank/DDBJ databases">
        <authorList>
            <person name="de Groot N.N."/>
        </authorList>
    </citation>
    <scope>NUCLEOTIDE SEQUENCE [LARGE SCALE GENOMIC DNA]</scope>
    <source>
        <strain evidence="3 4">DSM 9179</strain>
    </source>
</reference>
<comment type="similarity">
    <text evidence="2">Belongs to the UPF0161 family.</text>
</comment>
<evidence type="ECO:0000256" key="1">
    <source>
        <dbReference type="ARBA" id="ARBA00023136"/>
    </source>
</evidence>
<sequence length="70" mass="8029">MIKKLFIKLIKLYRKYISPLTRSSCIYTPTCSQYAIEAIDKYGAFKGVFLACKRILRCNPFSKGGYDPVP</sequence>
<organism evidence="3 4">
    <name type="scientific">[Clostridium] fimetarium</name>
    <dbReference type="NCBI Taxonomy" id="99656"/>
    <lineage>
        <taxon>Bacteria</taxon>
        <taxon>Bacillati</taxon>
        <taxon>Bacillota</taxon>
        <taxon>Clostridia</taxon>
        <taxon>Lachnospirales</taxon>
        <taxon>Lachnospiraceae</taxon>
    </lineage>
</organism>
<dbReference type="AlphaFoldDB" id="A0A1I0QR05"/>
<dbReference type="EMBL" id="FOJI01000009">
    <property type="protein sequence ID" value="SEW29979.1"/>
    <property type="molecule type" value="Genomic_DNA"/>
</dbReference>
<dbReference type="RefSeq" id="WP_092454287.1">
    <property type="nucleotide sequence ID" value="NZ_FOJI01000009.1"/>
</dbReference>
<dbReference type="NCBIfam" id="TIGR00278">
    <property type="entry name" value="membrane protein insertion efficiency factor YidD"/>
    <property type="match status" value="1"/>
</dbReference>
<dbReference type="GO" id="GO:0005886">
    <property type="term" value="C:plasma membrane"/>
    <property type="evidence" value="ECO:0007669"/>
    <property type="project" value="UniProtKB-SubCell"/>
</dbReference>
<dbReference type="SMART" id="SM01234">
    <property type="entry name" value="Haemolytic"/>
    <property type="match status" value="1"/>
</dbReference>